<gene>
    <name evidence="2" type="ORF">GCM10022402_28650</name>
</gene>
<proteinExistence type="predicted"/>
<comment type="caution">
    <text evidence="2">The sequence shown here is derived from an EMBL/GenBank/DDBJ whole genome shotgun (WGS) entry which is preliminary data.</text>
</comment>
<feature type="region of interest" description="Disordered" evidence="1">
    <location>
        <begin position="605"/>
        <end position="624"/>
    </location>
</feature>
<accession>A0ABP7FT10</accession>
<evidence type="ECO:0000256" key="1">
    <source>
        <dbReference type="SAM" id="MobiDB-lite"/>
    </source>
</evidence>
<dbReference type="Proteomes" id="UP001500908">
    <property type="component" value="Unassembled WGS sequence"/>
</dbReference>
<organism evidence="2 3">
    <name type="scientific">Salinactinospora qingdaonensis</name>
    <dbReference type="NCBI Taxonomy" id="702744"/>
    <lineage>
        <taxon>Bacteria</taxon>
        <taxon>Bacillati</taxon>
        <taxon>Actinomycetota</taxon>
        <taxon>Actinomycetes</taxon>
        <taxon>Streptosporangiales</taxon>
        <taxon>Nocardiopsidaceae</taxon>
        <taxon>Salinactinospora</taxon>
    </lineage>
</organism>
<name>A0ABP7FT10_9ACTN</name>
<evidence type="ECO:0000313" key="2">
    <source>
        <dbReference type="EMBL" id="GAA3747566.1"/>
    </source>
</evidence>
<evidence type="ECO:0008006" key="4">
    <source>
        <dbReference type="Google" id="ProtNLM"/>
    </source>
</evidence>
<dbReference type="RefSeq" id="WP_344971907.1">
    <property type="nucleotide sequence ID" value="NZ_BAABDD010000012.1"/>
</dbReference>
<keyword evidence="3" id="KW-1185">Reference proteome</keyword>
<evidence type="ECO:0000313" key="3">
    <source>
        <dbReference type="Proteomes" id="UP001500908"/>
    </source>
</evidence>
<sequence length="624" mass="66938">MSTLTGYLPLRFLLTGTAVLLKDFSPLHHETESSISGRTQRGMLAAALGKLGYGHLIDDWIASGKYIRFAPALPRTEDSDRPATVAVPTPAALHRVKSDGRDEHTFLDVLAAPDESELGKRIGGFITPDLEQPVTVATRVEQYLAASRDGATPLQGVPFLNTMLDAGQVFEARWQLRADSTDELADLADRILGVLHEAADILVIGTGATRAHGGGLRITPVNGRELPLAQSRLDTHRPDWGEGEERDLVLLAPALVTDATGEPRPEALPRRVLELAHRVLGADTVELTGDLVDPQRVEAYHTRYHSAMAARWTAAAGSVVRLRAHRPIPAEQVRHLEAETVGLRAADGFGCFVVLPLRPDSGKGPGGEVPDGLDCRPVATSTVHTDAPVLPAGVDPEQLCPVTLADGETARVSSQWPDAVLTGGDTSPHPEVRELFDRLLWAAIAEPVRAQARSLVARTGPADLPTPSLLGRLREVATHNPAEPAAETLTTLARVVGGDDAEPPSPHKKFSPPAQHAVAAAKVTHKGGSVPLRDWLVRAAASDTAAQWWQRYGPDATWEIAQVDLARDTDSSRPSDAAQAWLDDPANRARLARLLIVTWLAEAARRARDDDTTGSTGQPGEERP</sequence>
<dbReference type="EMBL" id="BAABDD010000012">
    <property type="protein sequence ID" value="GAA3747566.1"/>
    <property type="molecule type" value="Genomic_DNA"/>
</dbReference>
<reference evidence="3" key="1">
    <citation type="journal article" date="2019" name="Int. J. Syst. Evol. Microbiol.">
        <title>The Global Catalogue of Microorganisms (GCM) 10K type strain sequencing project: providing services to taxonomists for standard genome sequencing and annotation.</title>
        <authorList>
            <consortium name="The Broad Institute Genomics Platform"/>
            <consortium name="The Broad Institute Genome Sequencing Center for Infectious Disease"/>
            <person name="Wu L."/>
            <person name="Ma J."/>
        </authorList>
    </citation>
    <scope>NUCLEOTIDE SEQUENCE [LARGE SCALE GENOMIC DNA]</scope>
    <source>
        <strain evidence="3">JCM 17137</strain>
    </source>
</reference>
<protein>
    <recommendedName>
        <fullName evidence="4">CRISPR-associated protein Csx17</fullName>
    </recommendedName>
</protein>